<keyword evidence="2" id="KW-0175">Coiled coil</keyword>
<accession>A0ABU8ZEI1</accession>
<organism evidence="3 4">
    <name type="scientific">Acinetobacter junii</name>
    <dbReference type="NCBI Taxonomy" id="40215"/>
    <lineage>
        <taxon>Bacteria</taxon>
        <taxon>Pseudomonadati</taxon>
        <taxon>Pseudomonadota</taxon>
        <taxon>Gammaproteobacteria</taxon>
        <taxon>Moraxellales</taxon>
        <taxon>Moraxellaceae</taxon>
        <taxon>Acinetobacter</taxon>
    </lineage>
</organism>
<dbReference type="InterPro" id="IPR051540">
    <property type="entry name" value="S-2-haloacid_dehalogenase"/>
</dbReference>
<gene>
    <name evidence="3" type="ORF">WM018_04845</name>
</gene>
<dbReference type="EC" id="3.1.3.-" evidence="3"/>
<dbReference type="Proteomes" id="UP001498501">
    <property type="component" value="Unassembled WGS sequence"/>
</dbReference>
<evidence type="ECO:0000313" key="4">
    <source>
        <dbReference type="Proteomes" id="UP001498501"/>
    </source>
</evidence>
<evidence type="ECO:0000256" key="1">
    <source>
        <dbReference type="ARBA" id="ARBA00022801"/>
    </source>
</evidence>
<dbReference type="GO" id="GO:0016787">
    <property type="term" value="F:hydrolase activity"/>
    <property type="evidence" value="ECO:0007669"/>
    <property type="project" value="UniProtKB-KW"/>
</dbReference>
<dbReference type="EMBL" id="JBBMLE010000013">
    <property type="protein sequence ID" value="MEK0251854.1"/>
    <property type="molecule type" value="Genomic_DNA"/>
</dbReference>
<dbReference type="Gene3D" id="1.10.150.240">
    <property type="entry name" value="Putative phosphatase, domain 2"/>
    <property type="match status" value="1"/>
</dbReference>
<dbReference type="PANTHER" id="PTHR43316:SF3">
    <property type="entry name" value="HALOACID DEHALOGENASE, TYPE II (AFU_ORTHOLOGUE AFUA_2G07750)-RELATED"/>
    <property type="match status" value="1"/>
</dbReference>
<dbReference type="NCBIfam" id="TIGR01549">
    <property type="entry name" value="HAD-SF-IA-v1"/>
    <property type="match status" value="1"/>
</dbReference>
<dbReference type="InterPro" id="IPR036412">
    <property type="entry name" value="HAD-like_sf"/>
</dbReference>
<dbReference type="InterPro" id="IPR023198">
    <property type="entry name" value="PGP-like_dom2"/>
</dbReference>
<evidence type="ECO:0000313" key="3">
    <source>
        <dbReference type="EMBL" id="MEK0251854.1"/>
    </source>
</evidence>
<feature type="coiled-coil region" evidence="2">
    <location>
        <begin position="78"/>
        <end position="105"/>
    </location>
</feature>
<dbReference type="InterPro" id="IPR023214">
    <property type="entry name" value="HAD_sf"/>
</dbReference>
<dbReference type="InterPro" id="IPR006439">
    <property type="entry name" value="HAD-SF_hydro_IA"/>
</dbReference>
<keyword evidence="1 3" id="KW-0378">Hydrolase</keyword>
<dbReference type="SFLD" id="SFLDS00003">
    <property type="entry name" value="Haloacid_Dehalogenase"/>
    <property type="match status" value="1"/>
</dbReference>
<reference evidence="3 4" key="1">
    <citation type="submission" date="2024-03" db="EMBL/GenBank/DDBJ databases">
        <title>Cross-transmission of Acinetobacter junii carrying blaOXA-58 in a neonatal intensive care unit.</title>
        <authorList>
            <person name="Bour M."/>
            <person name="Potron A."/>
            <person name="Lecointe D."/>
        </authorList>
    </citation>
    <scope>NUCLEOTIDE SEQUENCE [LARGE SCALE GENOMIC DNA]</scope>
    <source>
        <strain evidence="3 4">21A3096 case 1</strain>
    </source>
</reference>
<proteinExistence type="predicted"/>
<sequence>MELFIKAGHIEPSVIIFDVFGTLVKIEERRSPYRKLMKWLKENGRQPKPDDAKFIMSHNLNLAELTKRLAVNIPDQFLQELEHDLDEELRSIRLYEDTLSTLEELKKLGFRLAVCSNLAMPYGKVVSSFLPSLDAYAWSYEVGAIKPESQIYQYLIDKLQCHAKDILFIGDTLLADYSGPTEFGMSARLIDRKNGQKLADVLADIIR</sequence>
<name>A0ABU8ZEI1_ACIJU</name>
<dbReference type="Gene3D" id="3.40.50.1000">
    <property type="entry name" value="HAD superfamily/HAD-like"/>
    <property type="match status" value="1"/>
</dbReference>
<dbReference type="SFLD" id="SFLDG01129">
    <property type="entry name" value="C1.5:_HAD__Beta-PGM__Phosphata"/>
    <property type="match status" value="1"/>
</dbReference>
<dbReference type="RefSeq" id="WP_340475663.1">
    <property type="nucleotide sequence ID" value="NZ_JBBMLE010000013.1"/>
</dbReference>
<dbReference type="PANTHER" id="PTHR43316">
    <property type="entry name" value="HYDROLASE, HALOACID DELAHOGENASE-RELATED"/>
    <property type="match status" value="1"/>
</dbReference>
<dbReference type="SUPFAM" id="SSF56784">
    <property type="entry name" value="HAD-like"/>
    <property type="match status" value="1"/>
</dbReference>
<keyword evidence="4" id="KW-1185">Reference proteome</keyword>
<evidence type="ECO:0000256" key="2">
    <source>
        <dbReference type="SAM" id="Coils"/>
    </source>
</evidence>
<dbReference type="PRINTS" id="PR00413">
    <property type="entry name" value="HADHALOGNASE"/>
</dbReference>
<comment type="caution">
    <text evidence="3">The sequence shown here is derived from an EMBL/GenBank/DDBJ whole genome shotgun (WGS) entry which is preliminary data.</text>
</comment>
<dbReference type="Pfam" id="PF00702">
    <property type="entry name" value="Hydrolase"/>
    <property type="match status" value="1"/>
</dbReference>
<protein>
    <submittedName>
        <fullName evidence="3">HAD family hydrolase</fullName>
        <ecNumber evidence="3">3.1.3.-</ecNumber>
    </submittedName>
</protein>